<sequence length="57" mass="6664">MGRPEDLEAVFVAEDGVEHRVHWSATMGARIGFESWVERDPRGRAGFRPEREIRHFK</sequence>
<dbReference type="RefSeq" id="WP_167545519.1">
    <property type="nucleotide sequence ID" value="NZ_FOWC01000010.1"/>
</dbReference>
<dbReference type="AlphaFoldDB" id="A0A1I5X5N4"/>
<dbReference type="STRING" id="112413.SAMN05421854_11047"/>
<reference evidence="1 2" key="1">
    <citation type="submission" date="2016-10" db="EMBL/GenBank/DDBJ databases">
        <authorList>
            <person name="de Groot N.N."/>
        </authorList>
    </citation>
    <scope>NUCLEOTIDE SEQUENCE [LARGE SCALE GENOMIC DNA]</scope>
    <source>
        <strain evidence="1 2">DSM 44637</strain>
    </source>
</reference>
<gene>
    <name evidence="1" type="ORF">SAMN05421854_11047</name>
</gene>
<organism evidence="1 2">
    <name type="scientific">Amycolatopsis rubida</name>
    <dbReference type="NCBI Taxonomy" id="112413"/>
    <lineage>
        <taxon>Bacteria</taxon>
        <taxon>Bacillati</taxon>
        <taxon>Actinomycetota</taxon>
        <taxon>Actinomycetes</taxon>
        <taxon>Pseudonocardiales</taxon>
        <taxon>Pseudonocardiaceae</taxon>
        <taxon>Amycolatopsis</taxon>
    </lineage>
</organism>
<proteinExistence type="predicted"/>
<protein>
    <submittedName>
        <fullName evidence="1">Uncharacterized protein</fullName>
    </submittedName>
</protein>
<evidence type="ECO:0000313" key="1">
    <source>
        <dbReference type="EMBL" id="SFQ27309.1"/>
    </source>
</evidence>
<evidence type="ECO:0000313" key="2">
    <source>
        <dbReference type="Proteomes" id="UP000199137"/>
    </source>
</evidence>
<dbReference type="Proteomes" id="UP000199137">
    <property type="component" value="Unassembled WGS sequence"/>
</dbReference>
<name>A0A1I5X5N4_9PSEU</name>
<accession>A0A1I5X5N4</accession>
<dbReference type="EMBL" id="FOWC01000010">
    <property type="protein sequence ID" value="SFQ27309.1"/>
    <property type="molecule type" value="Genomic_DNA"/>
</dbReference>